<dbReference type="PANTHER" id="PTHR43751">
    <property type="entry name" value="SULFATASE"/>
    <property type="match status" value="1"/>
</dbReference>
<dbReference type="STRING" id="1618756.UV12_C0001G0109"/>
<dbReference type="Proteomes" id="UP000034704">
    <property type="component" value="Unassembled WGS sequence"/>
</dbReference>
<keyword evidence="1" id="KW-0472">Membrane</keyword>
<organism evidence="3 4">
    <name type="scientific">Candidatus Nomurabacteria bacterium GW2011_GWC2_42_20</name>
    <dbReference type="NCBI Taxonomy" id="1618756"/>
    <lineage>
        <taxon>Bacteria</taxon>
        <taxon>Candidatus Nomuraibacteriota</taxon>
    </lineage>
</organism>
<sequence>MKRSHIFFLVFTPLLIVVSFAVFFYAGNAKNSIAENESFEKRLQCPGCNLVIISLTNTRKDHLGIYGYDRNTTPNINKFFENSMIFENAFAPASWTLPVAVSLFTSLFPDTHGVMDRVGESKLSDDALTLAEIFNRNGYKTAAFTGGGDYNKKFNHAQGFDVYVDEGGIIGPISYFGIEDSVPQAIDWLNKLKRKNNFFLFIQGFDTHCPFTPIEPFDKQFIGEEKSTVDYSTCLWTFGQTKEVYKNGTRYWPVKTMSSGGNIEEVMLTDEDVVYMISLYDGEIAQADNNLGSLFKIFEEKQLLQNTVFIFMAEHGDMLGEHGRFMRGGPLRGTFYDPVINFPLIIKHPKIDQLFKIDTLVQTVDLMPTLLEMFKLKDEEGEKRQGRSLLGGLSGNMETNEYVYAASAYRAVDNKFFDGFSRVEVIRNKNWKLIKENIAPVKSEDKPSYDLIGDEESFELFNILSDPEETNNLIDQEKDVAVLLKKKLDVWGSDKH</sequence>
<dbReference type="Gene3D" id="3.40.720.10">
    <property type="entry name" value="Alkaline Phosphatase, subunit A"/>
    <property type="match status" value="1"/>
</dbReference>
<comment type="caution">
    <text evidence="3">The sequence shown here is derived from an EMBL/GenBank/DDBJ whole genome shotgun (WGS) entry which is preliminary data.</text>
</comment>
<reference evidence="3 4" key="1">
    <citation type="journal article" date="2015" name="Nature">
        <title>rRNA introns, odd ribosomes, and small enigmatic genomes across a large radiation of phyla.</title>
        <authorList>
            <person name="Brown C.T."/>
            <person name="Hug L.A."/>
            <person name="Thomas B.C."/>
            <person name="Sharon I."/>
            <person name="Castelle C.J."/>
            <person name="Singh A."/>
            <person name="Wilkins M.J."/>
            <person name="Williams K.H."/>
            <person name="Banfield J.F."/>
        </authorList>
    </citation>
    <scope>NUCLEOTIDE SEQUENCE [LARGE SCALE GENOMIC DNA]</scope>
</reference>
<feature type="transmembrane region" description="Helical" evidence="1">
    <location>
        <begin position="7"/>
        <end position="26"/>
    </location>
</feature>
<keyword evidence="1" id="KW-1133">Transmembrane helix</keyword>
<dbReference type="SUPFAM" id="SSF53649">
    <property type="entry name" value="Alkaline phosphatase-like"/>
    <property type="match status" value="1"/>
</dbReference>
<feature type="domain" description="Sulfatase N-terminal" evidence="2">
    <location>
        <begin position="49"/>
        <end position="374"/>
    </location>
</feature>
<proteinExistence type="predicted"/>
<name>A0A0G0ZIA6_9BACT</name>
<dbReference type="EMBL" id="LCDG01000001">
    <property type="protein sequence ID" value="KKS48414.1"/>
    <property type="molecule type" value="Genomic_DNA"/>
</dbReference>
<dbReference type="AlphaFoldDB" id="A0A0G0ZIA6"/>
<gene>
    <name evidence="3" type="ORF">UV12_C0001G0109</name>
</gene>
<evidence type="ECO:0000259" key="2">
    <source>
        <dbReference type="Pfam" id="PF00884"/>
    </source>
</evidence>
<dbReference type="InterPro" id="IPR052701">
    <property type="entry name" value="GAG_Ulvan_Degrading_Sulfatases"/>
</dbReference>
<dbReference type="InterPro" id="IPR017850">
    <property type="entry name" value="Alkaline_phosphatase_core_sf"/>
</dbReference>
<keyword evidence="1" id="KW-0812">Transmembrane</keyword>
<protein>
    <recommendedName>
        <fullName evidence="2">Sulfatase N-terminal domain-containing protein</fullName>
    </recommendedName>
</protein>
<evidence type="ECO:0000313" key="3">
    <source>
        <dbReference type="EMBL" id="KKS48414.1"/>
    </source>
</evidence>
<evidence type="ECO:0000313" key="4">
    <source>
        <dbReference type="Proteomes" id="UP000034704"/>
    </source>
</evidence>
<dbReference type="InterPro" id="IPR000917">
    <property type="entry name" value="Sulfatase_N"/>
</dbReference>
<dbReference type="PANTHER" id="PTHR43751:SF3">
    <property type="entry name" value="SULFATASE N-TERMINAL DOMAIN-CONTAINING PROTEIN"/>
    <property type="match status" value="1"/>
</dbReference>
<accession>A0A0G0ZIA6</accession>
<evidence type="ECO:0000256" key="1">
    <source>
        <dbReference type="SAM" id="Phobius"/>
    </source>
</evidence>
<dbReference type="Pfam" id="PF00884">
    <property type="entry name" value="Sulfatase"/>
    <property type="match status" value="1"/>
</dbReference>
<dbReference type="Gene3D" id="3.30.1120.10">
    <property type="match status" value="1"/>
</dbReference>
<dbReference type="CDD" id="cd16148">
    <property type="entry name" value="sulfatase_like"/>
    <property type="match status" value="1"/>
</dbReference>